<protein>
    <submittedName>
        <fullName evidence="1">2-polyprenyl-6-methoxyphenol hydroxylase-like FAD-dependent oxidoreductase</fullName>
    </submittedName>
</protein>
<dbReference type="EMBL" id="JACHJQ010000002">
    <property type="protein sequence ID" value="MBB4906271.1"/>
    <property type="molecule type" value="Genomic_DNA"/>
</dbReference>
<dbReference type="Gene3D" id="3.50.50.60">
    <property type="entry name" value="FAD/NAD(P)-binding domain"/>
    <property type="match status" value="1"/>
</dbReference>
<dbReference type="SUPFAM" id="SSF51905">
    <property type="entry name" value="FAD/NAD(P)-binding domain"/>
    <property type="match status" value="1"/>
</dbReference>
<dbReference type="Proteomes" id="UP000520767">
    <property type="component" value="Unassembled WGS sequence"/>
</dbReference>
<gene>
    <name evidence="1" type="ORF">FHR82_002488</name>
</gene>
<proteinExistence type="predicted"/>
<sequence length="48" mass="4870">MRTDTWSKGRVVLAKAAAHCVSPYSGVGVSGGLVGAYVLVARHATLVG</sequence>
<dbReference type="AlphaFoldDB" id="A0A7W7VDK5"/>
<accession>A0A7W7VDK5</accession>
<evidence type="ECO:0000313" key="2">
    <source>
        <dbReference type="Proteomes" id="UP000520767"/>
    </source>
</evidence>
<comment type="caution">
    <text evidence="1">The sequence shown here is derived from an EMBL/GenBank/DDBJ whole genome shotgun (WGS) entry which is preliminary data.</text>
</comment>
<organism evidence="1 2">
    <name type="scientific">Actinophytocola algeriensis</name>
    <dbReference type="NCBI Taxonomy" id="1768010"/>
    <lineage>
        <taxon>Bacteria</taxon>
        <taxon>Bacillati</taxon>
        <taxon>Actinomycetota</taxon>
        <taxon>Actinomycetes</taxon>
        <taxon>Pseudonocardiales</taxon>
        <taxon>Pseudonocardiaceae</taxon>
    </lineage>
</organism>
<reference evidence="1 2" key="1">
    <citation type="submission" date="2020-08" db="EMBL/GenBank/DDBJ databases">
        <title>Genomic Encyclopedia of Type Strains, Phase III (KMG-III): the genomes of soil and plant-associated and newly described type strains.</title>
        <authorList>
            <person name="Whitman W."/>
        </authorList>
    </citation>
    <scope>NUCLEOTIDE SEQUENCE [LARGE SCALE GENOMIC DNA]</scope>
    <source>
        <strain evidence="1 2">CECT 8960</strain>
    </source>
</reference>
<evidence type="ECO:0000313" key="1">
    <source>
        <dbReference type="EMBL" id="MBB4906271.1"/>
    </source>
</evidence>
<keyword evidence="2" id="KW-1185">Reference proteome</keyword>
<dbReference type="InterPro" id="IPR036188">
    <property type="entry name" value="FAD/NAD-bd_sf"/>
</dbReference>
<name>A0A7W7VDK5_9PSEU</name>